<evidence type="ECO:0000313" key="3">
    <source>
        <dbReference type="WBParaSite" id="OFLC_0001307801-mRNA-1"/>
    </source>
</evidence>
<proteinExistence type="predicted"/>
<dbReference type="Proteomes" id="UP000267606">
    <property type="component" value="Unassembled WGS sequence"/>
</dbReference>
<accession>A0A183I015</accession>
<organism evidence="3">
    <name type="scientific">Onchocerca flexuosa</name>
    <dbReference type="NCBI Taxonomy" id="387005"/>
    <lineage>
        <taxon>Eukaryota</taxon>
        <taxon>Metazoa</taxon>
        <taxon>Ecdysozoa</taxon>
        <taxon>Nematoda</taxon>
        <taxon>Chromadorea</taxon>
        <taxon>Rhabditida</taxon>
        <taxon>Spirurina</taxon>
        <taxon>Spiruromorpha</taxon>
        <taxon>Filarioidea</taxon>
        <taxon>Onchocercidae</taxon>
        <taxon>Onchocerca</taxon>
    </lineage>
</organism>
<sequence>MLGGIRRTRLVIPNLSEDLSKLERYNYILENHYGHVEAMELAERGAVLSDGEVDTRGGGDKTDVVASRLTCITAGV</sequence>
<protein>
    <submittedName>
        <fullName evidence="3">6-phosphofructokinase</fullName>
    </submittedName>
</protein>
<keyword evidence="2" id="KW-1185">Reference proteome</keyword>
<evidence type="ECO:0000313" key="1">
    <source>
        <dbReference type="EMBL" id="VDP12884.1"/>
    </source>
</evidence>
<evidence type="ECO:0000313" key="2">
    <source>
        <dbReference type="Proteomes" id="UP000267606"/>
    </source>
</evidence>
<dbReference type="AlphaFoldDB" id="A0A183I015"/>
<reference evidence="1 2" key="2">
    <citation type="submission" date="2018-11" db="EMBL/GenBank/DDBJ databases">
        <authorList>
            <consortium name="Pathogen Informatics"/>
        </authorList>
    </citation>
    <scope>NUCLEOTIDE SEQUENCE [LARGE SCALE GENOMIC DNA]</scope>
</reference>
<reference evidence="3" key="1">
    <citation type="submission" date="2016-06" db="UniProtKB">
        <authorList>
            <consortium name="WormBaseParasite"/>
        </authorList>
    </citation>
    <scope>IDENTIFICATION</scope>
</reference>
<dbReference type="WBParaSite" id="OFLC_0001307801-mRNA-1">
    <property type="protein sequence ID" value="OFLC_0001307801-mRNA-1"/>
    <property type="gene ID" value="OFLC_0001307801"/>
</dbReference>
<gene>
    <name evidence="1" type="ORF">OFLC_LOCUS13077</name>
</gene>
<name>A0A183I015_9BILA</name>
<dbReference type="EMBL" id="UZAJ01040036">
    <property type="protein sequence ID" value="VDP12884.1"/>
    <property type="molecule type" value="Genomic_DNA"/>
</dbReference>